<accession>A0A5S9INZ8</accession>
<gene>
    <name evidence="3" type="primary">smpB</name>
    <name evidence="5" type="ORF">UABAM_03746</name>
</gene>
<dbReference type="Proteomes" id="UP000326354">
    <property type="component" value="Chromosome"/>
</dbReference>
<dbReference type="KEGG" id="uam:UABAM_03746"/>
<keyword evidence="1 3" id="KW-0963">Cytoplasm</keyword>
<dbReference type="RefSeq" id="WP_151969486.1">
    <property type="nucleotide sequence ID" value="NZ_AP019860.1"/>
</dbReference>
<organism evidence="5 6">
    <name type="scientific">Uabimicrobium amorphum</name>
    <dbReference type="NCBI Taxonomy" id="2596890"/>
    <lineage>
        <taxon>Bacteria</taxon>
        <taxon>Pseudomonadati</taxon>
        <taxon>Planctomycetota</taxon>
        <taxon>Candidatus Uabimicrobiia</taxon>
        <taxon>Candidatus Uabimicrobiales</taxon>
        <taxon>Candidatus Uabimicrobiaceae</taxon>
        <taxon>Candidatus Uabimicrobium</taxon>
    </lineage>
</organism>
<dbReference type="CDD" id="cd09294">
    <property type="entry name" value="SmpB"/>
    <property type="match status" value="1"/>
</dbReference>
<dbReference type="Gene3D" id="2.40.280.10">
    <property type="match status" value="1"/>
</dbReference>
<dbReference type="PANTHER" id="PTHR30308">
    <property type="entry name" value="TMRNA-BINDING COMPONENT OF TRANS-TRANSLATION TAGGING COMPLEX"/>
    <property type="match status" value="1"/>
</dbReference>
<proteinExistence type="inferred from homology"/>
<dbReference type="GO" id="GO:0003723">
    <property type="term" value="F:RNA binding"/>
    <property type="evidence" value="ECO:0007669"/>
    <property type="project" value="UniProtKB-UniRule"/>
</dbReference>
<protein>
    <recommendedName>
        <fullName evidence="3">SsrA-binding protein</fullName>
    </recommendedName>
    <alternativeName>
        <fullName evidence="3">Small protein B</fullName>
    </alternativeName>
</protein>
<comment type="function">
    <text evidence="3">Required for rescue of stalled ribosomes mediated by trans-translation. Binds to transfer-messenger RNA (tmRNA), required for stable association of tmRNA with ribosomes. tmRNA and SmpB together mimic tRNA shape, replacing the anticodon stem-loop with SmpB. tmRNA is encoded by the ssrA gene; the 2 termini fold to resemble tRNA(Ala) and it encodes a 'tag peptide', a short internal open reading frame. During trans-translation Ala-aminoacylated tmRNA acts like a tRNA, entering the A-site of stalled ribosomes, displacing the stalled mRNA. The ribosome then switches to translate the ORF on the tmRNA; the nascent peptide is terminated with the 'tag peptide' encoded by the tmRNA and targeted for degradation. The ribosome is freed to recommence translation, which seems to be the essential function of trans-translation.</text>
</comment>
<keyword evidence="6" id="KW-1185">Reference proteome</keyword>
<evidence type="ECO:0000256" key="3">
    <source>
        <dbReference type="HAMAP-Rule" id="MF_00023"/>
    </source>
</evidence>
<dbReference type="NCBIfam" id="TIGR00086">
    <property type="entry name" value="smpB"/>
    <property type="match status" value="1"/>
</dbReference>
<dbReference type="InterPro" id="IPR023620">
    <property type="entry name" value="SmpB"/>
</dbReference>
<dbReference type="Pfam" id="PF01668">
    <property type="entry name" value="SmpB"/>
    <property type="match status" value="1"/>
</dbReference>
<dbReference type="NCBIfam" id="NF003843">
    <property type="entry name" value="PRK05422.1"/>
    <property type="match status" value="1"/>
</dbReference>
<dbReference type="EMBL" id="AP019860">
    <property type="protein sequence ID" value="BBM85379.1"/>
    <property type="molecule type" value="Genomic_DNA"/>
</dbReference>
<dbReference type="HAMAP" id="MF_00023">
    <property type="entry name" value="SmpB"/>
    <property type="match status" value="1"/>
</dbReference>
<evidence type="ECO:0000313" key="6">
    <source>
        <dbReference type="Proteomes" id="UP000326354"/>
    </source>
</evidence>
<comment type="similarity">
    <text evidence="3">Belongs to the SmpB family.</text>
</comment>
<dbReference type="GO" id="GO:0070929">
    <property type="term" value="P:trans-translation"/>
    <property type="evidence" value="ECO:0007669"/>
    <property type="project" value="UniProtKB-UniRule"/>
</dbReference>
<dbReference type="GO" id="GO:0070930">
    <property type="term" value="P:trans-translation-dependent protein tagging"/>
    <property type="evidence" value="ECO:0007669"/>
    <property type="project" value="TreeGrafter"/>
</dbReference>
<name>A0A5S9INZ8_UABAM</name>
<dbReference type="PANTHER" id="PTHR30308:SF2">
    <property type="entry name" value="SSRA-BINDING PROTEIN"/>
    <property type="match status" value="1"/>
</dbReference>
<evidence type="ECO:0000256" key="4">
    <source>
        <dbReference type="SAM" id="MobiDB-lite"/>
    </source>
</evidence>
<dbReference type="InterPro" id="IPR000037">
    <property type="entry name" value="SsrA-bd_prot"/>
</dbReference>
<feature type="region of interest" description="Disordered" evidence="4">
    <location>
        <begin position="133"/>
        <end position="153"/>
    </location>
</feature>
<evidence type="ECO:0000313" key="5">
    <source>
        <dbReference type="EMBL" id="BBM85379.1"/>
    </source>
</evidence>
<keyword evidence="2 3" id="KW-0694">RNA-binding</keyword>
<reference evidence="5 6" key="1">
    <citation type="submission" date="2019-08" db="EMBL/GenBank/DDBJ databases">
        <title>Complete genome sequence of Candidatus Uab amorphum.</title>
        <authorList>
            <person name="Shiratori T."/>
            <person name="Suzuki S."/>
            <person name="Kakizawa Y."/>
            <person name="Ishida K."/>
        </authorList>
    </citation>
    <scope>NUCLEOTIDE SEQUENCE [LARGE SCALE GENOMIC DNA]</scope>
    <source>
        <strain evidence="5 6">SRT547</strain>
    </source>
</reference>
<evidence type="ECO:0000256" key="1">
    <source>
        <dbReference type="ARBA" id="ARBA00022490"/>
    </source>
</evidence>
<dbReference type="OrthoDB" id="9805462at2"/>
<dbReference type="GO" id="GO:0005829">
    <property type="term" value="C:cytosol"/>
    <property type="evidence" value="ECO:0007669"/>
    <property type="project" value="TreeGrafter"/>
</dbReference>
<dbReference type="SUPFAM" id="SSF74982">
    <property type="entry name" value="Small protein B (SmpB)"/>
    <property type="match status" value="1"/>
</dbReference>
<sequence length="153" mass="17724">MKKAQGNIKIILKNKKAFHNYHILDRFEVGIALVGTEIKSIRNSKVNIGDAFCKIDKNEELILFNMNISTYEKGGYSNHDPLRPRKLLMHKREIRRLKAKLQQRGFTLVPVSVYLKNGRAKLELGLGKGKDTADKRETLKKREAQREISKFKF</sequence>
<dbReference type="AlphaFoldDB" id="A0A5S9INZ8"/>
<evidence type="ECO:0000256" key="2">
    <source>
        <dbReference type="ARBA" id="ARBA00022884"/>
    </source>
</evidence>
<comment type="subcellular location">
    <subcellularLocation>
        <location evidence="3">Cytoplasm</location>
    </subcellularLocation>
    <text evidence="3">The tmRNA-SmpB complex associates with stalled 70S ribosomes.</text>
</comment>